<dbReference type="OMA" id="ANPKCED"/>
<dbReference type="EMBL" id="CAJJDM010000152">
    <property type="protein sequence ID" value="CAD8111690.1"/>
    <property type="molecule type" value="Genomic_DNA"/>
</dbReference>
<dbReference type="Pfam" id="PF01508">
    <property type="entry name" value="Paramecium_SA"/>
    <property type="match status" value="23"/>
</dbReference>
<keyword evidence="3" id="KW-1185">Reference proteome</keyword>
<dbReference type="Proteomes" id="UP000688137">
    <property type="component" value="Unassembled WGS sequence"/>
</dbReference>
<organism evidence="2 3">
    <name type="scientific">Paramecium primaurelia</name>
    <dbReference type="NCBI Taxonomy" id="5886"/>
    <lineage>
        <taxon>Eukaryota</taxon>
        <taxon>Sar</taxon>
        <taxon>Alveolata</taxon>
        <taxon>Ciliophora</taxon>
        <taxon>Intramacronucleata</taxon>
        <taxon>Oligohymenophorea</taxon>
        <taxon>Peniculida</taxon>
        <taxon>Parameciidae</taxon>
        <taxon>Paramecium</taxon>
    </lineage>
</organism>
<protein>
    <submittedName>
        <fullName evidence="2">Uncharacterized protein</fullName>
    </submittedName>
</protein>
<dbReference type="PROSITE" id="PS51257">
    <property type="entry name" value="PROKAR_LIPOPROTEIN"/>
    <property type="match status" value="1"/>
</dbReference>
<evidence type="ECO:0000313" key="3">
    <source>
        <dbReference type="Proteomes" id="UP000688137"/>
    </source>
</evidence>
<accession>A0A8S1QBF5</accession>
<evidence type="ECO:0000256" key="1">
    <source>
        <dbReference type="SAM" id="SignalP"/>
    </source>
</evidence>
<keyword evidence="1" id="KW-0732">Signal</keyword>
<dbReference type="InterPro" id="IPR002895">
    <property type="entry name" value="Paramecium_SA"/>
</dbReference>
<name>A0A8S1QBF5_PARPR</name>
<dbReference type="SMART" id="SM00639">
    <property type="entry name" value="PSA"/>
    <property type="match status" value="26"/>
</dbReference>
<gene>
    <name evidence="2" type="ORF">PPRIM_AZ9-3.1.T1480115</name>
</gene>
<sequence>MNKTILFIALLVILTNCQTVTIATTCACTQMLTESDCGKKSGCTWDKTKKACAITEKPTTPTDTTIFAAYCDQFNTAEECPKKNPCAWDGQACTHFTACTPFVYDDDAKCQAVSNRCITDGVRCVEKAACSTYLTSKSCVLNNLGRYCYWNTSDAANPKCEDADDCPKLPLSLTSDAVCRAQLTKCTAKEGGGCVELGAKCEDQVAEIGCVKDRSEVACFWKQGKCYDKTCDNAPTELVTDQACKDFISTCTTKQGGGCVTRSNCGSAIQAACVTNNLGEDCFWNGQACVDKTCANALATNKTNASCQSYLKKCITTGSGCTDNTGCDAAKSKEACDKTLTGGICHWDGSFCKNKTCDNAGNSYVGHDQCTTYMATCTAKTGAASGCQDRSCTNAPKTNTTNEQCEAYHPKQNCITQEGGGCRENTTCEAINLDTACKADKNGKVCFWDSGKCWTKICTNAPSTNDNHTLCNAFLNTCTVGSGNTCVDKTCENVQEETNCNTDYNNKPCIYKGKCYQKQCALASKEFNTYAQCRDYLPTCTLDNSGSGCMDLPIKCEAITTTEGCQIKKGGGKCGLIGKNCVDQSCLTAPSADYTTSAGCHGYKSGCVVDNDEAGCIDLPATCSARKKQDNCQIEQVRSITPIKCQWDNLTDAANPVCIDIKCENAHLVSLRGSVNQAGCWGYQSLKCVINADGDKCIPRPKACNGLAEAACKQAGLIQVTDSTTKDCYWDANSSSCRDETCANITLADGTYTHTNCNNAISKCTVNATLTKCQDIVACDKYTDDDQCKVDTNGNACVWVSGTCKDKACADAEDSTSYDDDAKCQVFSKKCTFTQRRCALKLGTCAAMKNQGACEAHTIGKKQQCTWDGSACADAAAFDCTKATGTGFTLGYCQYLSNTCSVKLDGTACLTKVAACTGYSTEADCVWATDDLYCYWDGDSCEKVVDATKCSDIAGTSANICKSKKSSCTWNSGLKCSPNCTAFTGPFNYDTCQAFNAQCTLKRDGTGCVNTVATCAATSAANCTHSDEGKCILVGTTCTFADGPALIAAGSCNTITGIGLTPAYCKGISAGGNTCSANSELTACVEIKAACTGYASTPWADCLSGSEAASVKCIINAAGDGCEAFSSGCSTVKLFKAGATAITYTNAICDLYGCQAKADGSGCEDKTVAAAAPVTCTSYTGTLTYEACIGFLNTCSVNAAKTACVTAQNTCAEYTSVADCGYAINEGECVVSGGACVQKTCDSTPTAATLAGCQALSPNCVLRVGGCQFRATCASYTVQGACVKNATGGDCLWNPTAAKCVDKSCSAAEASGSFDSHVKCSNIGKCTVKANADKTIGQGCIALAACSAYTIEEQCKKNTKEEDCVWNTNTDPATCADKSCATAANASFNDHAGCVGYLGGCTVNVADVNGTPTLQGCVAFKPCSSYTHEEQCKISSEKDDKGVTITCGWNGNACANKTCLTAQETVNTPTLCNEYLSGCTVNATDNGCIAIPDVCEGMTQNQCYDGSVDKSSRKCYWDTTDGKCITKKCENSPNYGSETECDTYLPGCTTDTIKCKTKICEDFPLTTDALCKAALSHCTSNGVNCVRRGSCSQALDQAGCVTDSNNRQCQWMEPNGQTAYCTNKTCATAPVSLQTEAQCVAYFTPSVGTCTTKKDGGCTVKGACTVANVAAACTTDSDGKDCWWDTETNGCRLKECKDFAGTSHAACYKLRAGCTAGLNGRCAKMTNCQDIKVRAACIEGNDGPCLWVAKFVNADSTLGACFSYESCKSLDWTSDGSCKWISPNCTTDGTECVGITSCQGTNVKGGCKTGTDGECIQTVSAKGATDTICKKFTSCADAYYLTHEECNSANSNCTSDYSTGCIPLAACSTYTQNQCYRNKDGAQRDANGGITSTGICVWDDTAKQCKDQQCTDLTFTSEQECSSRLKTCTSDGVKCLVKGACNTYTTIAACNVAGGTEGACFWVAADASGSCRTKVCADIPNGTTTQACQGVANCVSNGTTCIVRANCSTYTTKTACNSRGSDGICVWTETTTGGTTTGKCSLMTSCASAGTDANACSQANDRCQMDSKTKVCGDHNCASYAAQVQSCKFFYTWDQKKYNVCSTVNGVCTATSADTLKEGDCYTLTAYLYSWNPSSSKCTQCGTVVVQPNTTDNNTSTGGNDTNTDSGYILGFTSIVVGLIMSS</sequence>
<feature type="signal peptide" evidence="1">
    <location>
        <begin position="1"/>
        <end position="19"/>
    </location>
</feature>
<evidence type="ECO:0000313" key="2">
    <source>
        <dbReference type="EMBL" id="CAD8111690.1"/>
    </source>
</evidence>
<comment type="caution">
    <text evidence="2">The sequence shown here is derived from an EMBL/GenBank/DDBJ whole genome shotgun (WGS) entry which is preliminary data.</text>
</comment>
<proteinExistence type="predicted"/>
<feature type="chain" id="PRO_5035817055" evidence="1">
    <location>
        <begin position="20"/>
        <end position="2183"/>
    </location>
</feature>
<reference evidence="2" key="1">
    <citation type="submission" date="2021-01" db="EMBL/GenBank/DDBJ databases">
        <authorList>
            <consortium name="Genoscope - CEA"/>
            <person name="William W."/>
        </authorList>
    </citation>
    <scope>NUCLEOTIDE SEQUENCE</scope>
</reference>